<evidence type="ECO:0000313" key="4">
    <source>
        <dbReference type="EMBL" id="GIF72545.1"/>
    </source>
</evidence>
<dbReference type="EMBL" id="BONE01000012">
    <property type="protein sequence ID" value="GIF72545.1"/>
    <property type="molecule type" value="Genomic_DNA"/>
</dbReference>
<name>A0ABQ4CMN1_9ACTN</name>
<dbReference type="RefSeq" id="WP_203712084.1">
    <property type="nucleotide sequence ID" value="NZ_BONE01000012.1"/>
</dbReference>
<feature type="compositionally biased region" description="Gly residues" evidence="1">
    <location>
        <begin position="1"/>
        <end position="18"/>
    </location>
</feature>
<accession>A0ABQ4CMN1</accession>
<comment type="caution">
    <text evidence="4">The sequence shown here is derived from an EMBL/GenBank/DDBJ whole genome shotgun (WGS) entry which is preliminary data.</text>
</comment>
<dbReference type="Gene3D" id="3.40.50.300">
    <property type="entry name" value="P-loop containing nucleotide triphosphate hydrolases"/>
    <property type="match status" value="1"/>
</dbReference>
<dbReference type="InterPro" id="IPR027417">
    <property type="entry name" value="P-loop_NTPase"/>
</dbReference>
<dbReference type="InterPro" id="IPR007111">
    <property type="entry name" value="NACHT_NTPase"/>
</dbReference>
<keyword evidence="2" id="KW-1133">Transmembrane helix</keyword>
<feature type="transmembrane region" description="Helical" evidence="2">
    <location>
        <begin position="71"/>
        <end position="90"/>
    </location>
</feature>
<proteinExistence type="predicted"/>
<evidence type="ECO:0000313" key="5">
    <source>
        <dbReference type="Proteomes" id="UP000604117"/>
    </source>
</evidence>
<dbReference type="PROSITE" id="PS50837">
    <property type="entry name" value="NACHT"/>
    <property type="match status" value="1"/>
</dbReference>
<organism evidence="4 5">
    <name type="scientific">Asanoa siamensis</name>
    <dbReference type="NCBI Taxonomy" id="926357"/>
    <lineage>
        <taxon>Bacteria</taxon>
        <taxon>Bacillati</taxon>
        <taxon>Actinomycetota</taxon>
        <taxon>Actinomycetes</taxon>
        <taxon>Micromonosporales</taxon>
        <taxon>Micromonosporaceae</taxon>
        <taxon>Asanoa</taxon>
    </lineage>
</organism>
<keyword evidence="2" id="KW-0472">Membrane</keyword>
<feature type="region of interest" description="Disordered" evidence="1">
    <location>
        <begin position="709"/>
        <end position="745"/>
    </location>
</feature>
<feature type="region of interest" description="Disordered" evidence="1">
    <location>
        <begin position="1"/>
        <end position="27"/>
    </location>
</feature>
<feature type="compositionally biased region" description="Pro residues" evidence="1">
    <location>
        <begin position="716"/>
        <end position="729"/>
    </location>
</feature>
<feature type="region of interest" description="Disordered" evidence="1">
    <location>
        <begin position="786"/>
        <end position="811"/>
    </location>
</feature>
<dbReference type="SUPFAM" id="SSF52540">
    <property type="entry name" value="P-loop containing nucleoside triphosphate hydrolases"/>
    <property type="match status" value="1"/>
</dbReference>
<reference evidence="4 5" key="1">
    <citation type="submission" date="2021-01" db="EMBL/GenBank/DDBJ databases">
        <title>Whole genome shotgun sequence of Asanoa siamensis NBRC 107932.</title>
        <authorList>
            <person name="Komaki H."/>
            <person name="Tamura T."/>
        </authorList>
    </citation>
    <scope>NUCLEOTIDE SEQUENCE [LARGE SCALE GENOMIC DNA]</scope>
    <source>
        <strain evidence="4 5">NBRC 107932</strain>
    </source>
</reference>
<dbReference type="Proteomes" id="UP000604117">
    <property type="component" value="Unassembled WGS sequence"/>
</dbReference>
<evidence type="ECO:0000256" key="1">
    <source>
        <dbReference type="SAM" id="MobiDB-lite"/>
    </source>
</evidence>
<protein>
    <recommendedName>
        <fullName evidence="3">NACHT domain-containing protein</fullName>
    </recommendedName>
</protein>
<sequence>MAGPADGGGDPPGSGTGAGAARVVTGTPRRRRRLLTAGSAALALAVLAVLTNLVTGDGVLPASWDWTTDPVVLLPAFGLALLLVAGLAMLDQVLAGDDPPAAADADSVAALMRAQAAASESFPYRLLGSHGRVLAEVYVRQQMADAAAVGPTMSVESAMEQHRHLLVSGGAGCGKSTLAFQLTADLARAVLDPTGPAANLVPVRVSAMALAGGQADTFWQALRDAVVSEVGPLLDRPLEPELFQRPWQGVPWLLIVDGIDEVVDGARREGLLSVLRERATGDGLRLLVTTRPLPSDELARLDEPAGFGRYEIALFNRDQRQTFAHAWFGEPAEATEFLRQSDQSGLSELMAVPLLATVAAVVFEDHPARGLPHSRYELYERYFGLMYESRAASALDGLTERLRGWPDGAALARWLADHRLALVDHLAEAALRGAGLSAAAAEWIRQAGRRPDPAPPDWQLIIASVATSTGLLAHVGTDLKFVHHTFAEHRVASSRARSLPAEFDADHELWAYYVTAARRFPTGEALAVLAHHAFQHGSTAALLDWLAGGDEDSQMLAARLLAEGVPAEPRQFARFAEALRFWTSRTRRASHTADRALAAVRLAASLPVQPDVVDVLQEVASDSTADAELRLGAAEALVSYRTSSAVGAQALHAIAGDPGVRARQRLQAAEALLDLGLVGQRSAIEVLGPLSDDKRLSGYETATVRALHARAGRVLPDPPRPTTPEPPAAGPAATRPPVDDAPRPRLRRVPSWDAVVHRLLRVVVHLDLWRFDDAWLAARGLTRVPRGRPAAETRPRSPRRRPPEPAPRPDTPAEVLARCEAMAAVRPLPPGGVELLRPLLDAPDITGDLLVRAVRTLATSRETRYVQVRVNRLIANRRLSTADALEALKDQAPRFDDITLKLFDEYVNRSANFATGAAPSTIALFAAQGPAFRGRAGDRLRLVLRWGVAPNLQVHAFRLLESFTPEQVPSARTALARLIGSGAVSPVALTQEFLRADTADEAVTVLTEAAGPDFGVCPREWIAAAQLVATSLGGDRDRAAGLLHGMATGAAPADDRTSAAQALLELGEAGYAQGVADLRRIVAEPAVPAAERVVAARALAQLGPDHGPVLAAALRAALREASGTAQRLALARDLAAADPHSRPAALDVVSAVVDDDSLPLPSRREAIRALAQLGPAARRTALGRTADLISTDTLRLRDRLDLAREVSLWALDFQGVAQDAVEALCYRLTGFDALQAARELVQLGESDEERRTKVLVQVAQAQTEIGTSALAARELARFSSMRAAGVRTLATIAEKAAERQLSVTLFYEIASLGETDVAVAGLARVALDRTTRPATRDEAARLLLMLDPCRSAAARTALHALVADPTLTAGGSEWLTEAADYFADRRAR</sequence>
<gene>
    <name evidence="4" type="ORF">Asi02nite_20630</name>
</gene>
<feature type="domain" description="NACHT" evidence="3">
    <location>
        <begin position="163"/>
        <end position="292"/>
    </location>
</feature>
<evidence type="ECO:0000259" key="3">
    <source>
        <dbReference type="PROSITE" id="PS50837"/>
    </source>
</evidence>
<evidence type="ECO:0000256" key="2">
    <source>
        <dbReference type="SAM" id="Phobius"/>
    </source>
</evidence>
<keyword evidence="2" id="KW-0812">Transmembrane</keyword>
<dbReference type="Pfam" id="PF05729">
    <property type="entry name" value="NACHT"/>
    <property type="match status" value="1"/>
</dbReference>
<keyword evidence="5" id="KW-1185">Reference proteome</keyword>